<feature type="non-terminal residue" evidence="1">
    <location>
        <position position="352"/>
    </location>
</feature>
<evidence type="ECO:0000313" key="1">
    <source>
        <dbReference type="EMBL" id="KRZ54161.1"/>
    </source>
</evidence>
<organism evidence="1 2">
    <name type="scientific">Trichinella nativa</name>
    <dbReference type="NCBI Taxonomy" id="6335"/>
    <lineage>
        <taxon>Eukaryota</taxon>
        <taxon>Metazoa</taxon>
        <taxon>Ecdysozoa</taxon>
        <taxon>Nematoda</taxon>
        <taxon>Enoplea</taxon>
        <taxon>Dorylaimia</taxon>
        <taxon>Trichinellida</taxon>
        <taxon>Trichinellidae</taxon>
        <taxon>Trichinella</taxon>
    </lineage>
</organism>
<evidence type="ECO:0000313" key="2">
    <source>
        <dbReference type="Proteomes" id="UP000054721"/>
    </source>
</evidence>
<reference evidence="1 2" key="1">
    <citation type="submission" date="2015-05" db="EMBL/GenBank/DDBJ databases">
        <title>Evolution of Trichinella species and genotypes.</title>
        <authorList>
            <person name="Korhonen P.K."/>
            <person name="Edoardo P."/>
            <person name="Giuseppe L.R."/>
            <person name="Gasser R.B."/>
        </authorList>
    </citation>
    <scope>NUCLEOTIDE SEQUENCE [LARGE SCALE GENOMIC DNA]</scope>
    <source>
        <strain evidence="1">ISS10</strain>
    </source>
</reference>
<protein>
    <submittedName>
        <fullName evidence="1">Uncharacterized protein</fullName>
    </submittedName>
</protein>
<dbReference type="EMBL" id="JYDW01000144">
    <property type="protein sequence ID" value="KRZ54161.1"/>
    <property type="molecule type" value="Genomic_DNA"/>
</dbReference>
<proteinExistence type="predicted"/>
<comment type="caution">
    <text evidence="1">The sequence shown here is derived from an EMBL/GenBank/DDBJ whole genome shotgun (WGS) entry which is preliminary data.</text>
</comment>
<dbReference type="EMBL" id="JYDW01000144">
    <property type="protein sequence ID" value="KRZ54162.1"/>
    <property type="molecule type" value="Genomic_DNA"/>
</dbReference>
<dbReference type="AlphaFoldDB" id="A0A0V1L3Y7"/>
<gene>
    <name evidence="1" type="ORF">T02_8183</name>
</gene>
<name>A0A0V1L3Y7_9BILA</name>
<sequence length="352" mass="40168">MQRFENLRTRKRKLFLLHSVEQYFWNLTTLNAGTVRAFGGTLELKSDIVHLNLGHAFLSEIAQLVSFQNHAGSVVDVGVDLDWLFKKYRKHPGTAVRHEHGVQLSQYLTAALQFQPDRIFGGVVARTVKAKAGYEDSTVSAKLYTVASTPVTPLIVAVGTGLEPMAPFQRQPKPLTRGKQKRRLLFGKEVQNNIHHLFGTENAGQNDQVGKIFDLHRRKADHVENVTQHEALICRCWAFHLPVAFRFCPTHGRFENLRLASIQRIPTQYRLQRLFVNFQKTVRKQRHLCLRINHVPASETTTSDQQTNKQTISFNTHRSTNSSSSNSLLCESKKQTFFAVREFCKNSTHARV</sequence>
<accession>A0A0V1L3Y7</accession>
<keyword evidence="2" id="KW-1185">Reference proteome</keyword>
<dbReference type="Proteomes" id="UP000054721">
    <property type="component" value="Unassembled WGS sequence"/>
</dbReference>